<feature type="compositionally biased region" description="Basic residues" evidence="1">
    <location>
        <begin position="87"/>
        <end position="100"/>
    </location>
</feature>
<evidence type="ECO:0000313" key="2">
    <source>
        <dbReference type="EMBL" id="EET09106.1"/>
    </source>
</evidence>
<dbReference type="HOGENOM" id="CLU_1851379_0_0_4"/>
<reference evidence="2" key="1">
    <citation type="submission" date="2009-05" db="EMBL/GenBank/DDBJ databases">
        <authorList>
            <person name="Harkins D.M."/>
            <person name="DeShazer D."/>
            <person name="Woods D.E."/>
            <person name="Brinkac L.M."/>
            <person name="Brown K.A."/>
            <person name="Hung G.C."/>
            <person name="Tuanyok A."/>
            <person name="Zhang B."/>
            <person name="Nierman W.C."/>
        </authorList>
    </citation>
    <scope>NUCLEOTIDE SEQUENCE [LARGE SCALE GENOMIC DNA]</scope>
    <source>
        <strain evidence="2">1710a</strain>
    </source>
</reference>
<sequence>MAPRSVPGRSHGLRESVGCAGAPPAGKVAGDAGRRPVGRHPPLVGVGHARVSNRSVASRAAGTTCPRIFCSGGASVKAPRAPYARARAPRPVRRRRRACSHARLAPRPACARIERDAPAAAGCFNSMTARWHARAPAE</sequence>
<feature type="region of interest" description="Disordered" evidence="1">
    <location>
        <begin position="1"/>
        <end position="46"/>
    </location>
</feature>
<protein>
    <submittedName>
        <fullName evidence="2">Uncharacterized protein</fullName>
    </submittedName>
</protein>
<organism evidence="2">
    <name type="scientific">Burkholderia pseudomallei 1710a</name>
    <dbReference type="NCBI Taxonomy" id="320371"/>
    <lineage>
        <taxon>Bacteria</taxon>
        <taxon>Pseudomonadati</taxon>
        <taxon>Pseudomonadota</taxon>
        <taxon>Betaproteobacteria</taxon>
        <taxon>Burkholderiales</taxon>
        <taxon>Burkholderiaceae</taxon>
        <taxon>Burkholderia</taxon>
        <taxon>pseudomallei group</taxon>
    </lineage>
</organism>
<evidence type="ECO:0000256" key="1">
    <source>
        <dbReference type="SAM" id="MobiDB-lite"/>
    </source>
</evidence>
<dbReference type="AlphaFoldDB" id="A0A0E1W9S6"/>
<proteinExistence type="predicted"/>
<dbReference type="EMBL" id="CM000832">
    <property type="protein sequence ID" value="EET09106.1"/>
    <property type="molecule type" value="Genomic_DNA"/>
</dbReference>
<accession>A0A0E1W9S6</accession>
<name>A0A0E1W9S6_BURPE</name>
<dbReference type="Proteomes" id="UP000001812">
    <property type="component" value="Chromosome I"/>
</dbReference>
<feature type="region of interest" description="Disordered" evidence="1">
    <location>
        <begin position="80"/>
        <end position="101"/>
    </location>
</feature>
<gene>
    <name evidence="2" type="ORF">BURPS1710A_1076</name>
</gene>